<feature type="transmembrane region" description="Helical" evidence="9">
    <location>
        <begin position="546"/>
        <end position="564"/>
    </location>
</feature>
<evidence type="ECO:0000256" key="2">
    <source>
        <dbReference type="ARBA" id="ARBA00010942"/>
    </source>
</evidence>
<keyword evidence="5 9" id="KW-0997">Cell inner membrane</keyword>
<feature type="transmembrane region" description="Helical" evidence="9">
    <location>
        <begin position="345"/>
        <end position="362"/>
    </location>
</feature>
<dbReference type="Gene3D" id="3.30.70.1430">
    <property type="entry name" value="Multidrug efflux transporter AcrB pore domain"/>
    <property type="match status" value="2"/>
</dbReference>
<evidence type="ECO:0000256" key="4">
    <source>
        <dbReference type="ARBA" id="ARBA00022475"/>
    </source>
</evidence>
<feature type="transmembrane region" description="Helical" evidence="9">
    <location>
        <begin position="1006"/>
        <end position="1034"/>
    </location>
</feature>
<dbReference type="SUPFAM" id="SSF82714">
    <property type="entry name" value="Multidrug efflux transporter AcrB TolC docking domain, DN and DC subdomains"/>
    <property type="match status" value="2"/>
</dbReference>
<dbReference type="EMBL" id="CP047045">
    <property type="protein sequence ID" value="QGZ93563.1"/>
    <property type="molecule type" value="Genomic_DNA"/>
</dbReference>
<dbReference type="Gene3D" id="3.30.70.1440">
    <property type="entry name" value="Multidrug efflux transporter AcrB pore domain"/>
    <property type="match status" value="1"/>
</dbReference>
<dbReference type="InterPro" id="IPR000731">
    <property type="entry name" value="SSD"/>
</dbReference>
<feature type="transmembrane region" description="Helical" evidence="9">
    <location>
        <begin position="904"/>
        <end position="924"/>
    </location>
</feature>
<dbReference type="InterPro" id="IPR001036">
    <property type="entry name" value="Acrflvin-R"/>
</dbReference>
<name>A0A6I6MQV0_9CAUL</name>
<dbReference type="SUPFAM" id="SSF82866">
    <property type="entry name" value="Multidrug efflux transporter AcrB transmembrane domain"/>
    <property type="match status" value="2"/>
</dbReference>
<evidence type="ECO:0000256" key="9">
    <source>
        <dbReference type="RuleBase" id="RU364070"/>
    </source>
</evidence>
<dbReference type="Proteomes" id="UP000431269">
    <property type="component" value="Chromosome"/>
</dbReference>
<dbReference type="PRINTS" id="PR00702">
    <property type="entry name" value="ACRIFLAVINRP"/>
</dbReference>
<dbReference type="PROSITE" id="PS50156">
    <property type="entry name" value="SSD"/>
    <property type="match status" value="1"/>
</dbReference>
<dbReference type="Gene3D" id="3.30.70.1320">
    <property type="entry name" value="Multidrug efflux transporter AcrB pore domain like"/>
    <property type="match status" value="1"/>
</dbReference>
<gene>
    <name evidence="11" type="primary">bepE_1</name>
    <name evidence="11" type="ORF">DSM104635_00375</name>
</gene>
<evidence type="ECO:0000256" key="6">
    <source>
        <dbReference type="ARBA" id="ARBA00022692"/>
    </source>
</evidence>
<feature type="transmembrane region" description="Helical" evidence="9">
    <location>
        <begin position="369"/>
        <end position="390"/>
    </location>
</feature>
<feature type="transmembrane region" description="Helical" evidence="9">
    <location>
        <begin position="440"/>
        <end position="460"/>
    </location>
</feature>
<dbReference type="PANTHER" id="PTHR32063:SF11">
    <property type="entry name" value="CATION OR DRUG EFFLUX SYSTEM PROTEIN"/>
    <property type="match status" value="1"/>
</dbReference>
<organism evidence="11 12">
    <name type="scientific">Terricaulis silvestris</name>
    <dbReference type="NCBI Taxonomy" id="2686094"/>
    <lineage>
        <taxon>Bacteria</taxon>
        <taxon>Pseudomonadati</taxon>
        <taxon>Pseudomonadota</taxon>
        <taxon>Alphaproteobacteria</taxon>
        <taxon>Caulobacterales</taxon>
        <taxon>Caulobacteraceae</taxon>
        <taxon>Terricaulis</taxon>
    </lineage>
</organism>
<evidence type="ECO:0000256" key="1">
    <source>
        <dbReference type="ARBA" id="ARBA00004429"/>
    </source>
</evidence>
<evidence type="ECO:0000313" key="12">
    <source>
        <dbReference type="Proteomes" id="UP000431269"/>
    </source>
</evidence>
<feature type="domain" description="SSD" evidence="10">
    <location>
        <begin position="368"/>
        <end position="497"/>
    </location>
</feature>
<dbReference type="FunFam" id="1.20.1640.10:FF:000001">
    <property type="entry name" value="Efflux pump membrane transporter"/>
    <property type="match status" value="1"/>
</dbReference>
<feature type="transmembrane region" description="Helical" evidence="9">
    <location>
        <begin position="980"/>
        <end position="1000"/>
    </location>
</feature>
<dbReference type="NCBIfam" id="TIGR00915">
    <property type="entry name" value="2A0602"/>
    <property type="match status" value="1"/>
</dbReference>
<feature type="transmembrane region" description="Helical" evidence="9">
    <location>
        <begin position="879"/>
        <end position="897"/>
    </location>
</feature>
<dbReference type="InterPro" id="IPR027463">
    <property type="entry name" value="AcrB_DN_DC_subdom"/>
</dbReference>
<dbReference type="Gene3D" id="1.20.1640.10">
    <property type="entry name" value="Multidrug efflux transporter AcrB transmembrane domain"/>
    <property type="match status" value="2"/>
</dbReference>
<comment type="similarity">
    <text evidence="2 9">Belongs to the resistance-nodulation-cell division (RND) (TC 2.A.6) family.</text>
</comment>
<comment type="subcellular location">
    <subcellularLocation>
        <location evidence="1 9">Cell inner membrane</location>
        <topology evidence="1 9">Multi-pass membrane protein</topology>
    </subcellularLocation>
</comment>
<evidence type="ECO:0000256" key="8">
    <source>
        <dbReference type="ARBA" id="ARBA00023136"/>
    </source>
</evidence>
<evidence type="ECO:0000256" key="7">
    <source>
        <dbReference type="ARBA" id="ARBA00022989"/>
    </source>
</evidence>
<protein>
    <recommendedName>
        <fullName evidence="9">Efflux pump membrane transporter</fullName>
    </recommendedName>
</protein>
<comment type="caution">
    <text evidence="9">Lacks conserved residue(s) required for the propagation of feature annotation.</text>
</comment>
<proteinExistence type="inferred from homology"/>
<feature type="transmembrane region" description="Helical" evidence="9">
    <location>
        <begin position="396"/>
        <end position="419"/>
    </location>
</feature>
<dbReference type="Pfam" id="PF00873">
    <property type="entry name" value="ACR_tran"/>
    <property type="match status" value="1"/>
</dbReference>
<dbReference type="GO" id="GO:0009636">
    <property type="term" value="P:response to toxic substance"/>
    <property type="evidence" value="ECO:0007669"/>
    <property type="project" value="UniProtKB-ARBA"/>
</dbReference>
<evidence type="ECO:0000256" key="5">
    <source>
        <dbReference type="ARBA" id="ARBA00022519"/>
    </source>
</evidence>
<feature type="transmembrane region" description="Helical" evidence="9">
    <location>
        <begin position="12"/>
        <end position="32"/>
    </location>
</feature>
<keyword evidence="12" id="KW-1185">Reference proteome</keyword>
<dbReference type="PANTHER" id="PTHR32063">
    <property type="match status" value="1"/>
</dbReference>
<dbReference type="AlphaFoldDB" id="A0A6I6MQV0"/>
<dbReference type="GO" id="GO:0005886">
    <property type="term" value="C:plasma membrane"/>
    <property type="evidence" value="ECO:0007669"/>
    <property type="project" value="UniProtKB-SubCell"/>
</dbReference>
<sequence>MRLSHFFIARPIFASVISIVITFMGILAIPTLPLSEYPEVVPPTITINASYPGASPETIAETVAAPIEQAINGVEGMTYVSSHSTADGRLLITATFALGTDLDDAQVQVQNRISTAEPRLPEEVRRLGVAVQKSAGSFLLVVHMLSPGGRYDQTYISNYTTLNVRDRLARIEGVGDAQVFGARDYSMRIWLDPEKIASRGLSVSDVLAGLRRQNIQVAAGAIGGEPQPNTSAFELTVEAPGRLVDAETFANVVVATGTDGALVRVSDIGRVELGAADYSSAALLRGEPAVAIGIFQRPGSNALATAEEVIHTMEELSATFPEGLQHEVVYNPTEFVEYSIHEVEVTLIIAVALVVLVVFIFLQSWRAAIIPVLAIPVSVFGTFAVLALTGGSINTLSLFGMILAIGIVVDDAIVVVENVERNIARGLSPAEAARVSMTEVGGALIAIALVLTAVFVPVGFISGVAGAFYQEFALTIATATLISCFVSLTLSPALAAVLLKPHTQTEHDRTWKPLQRFFDRFNGGFNTLSDRYGRTTQVIVSRTPRVIGIYLLLLAVTGAAFFFSPKGFIPAMDRGYGFALVQLPEGASVQRTRAVVEEASRRIRAVEGVASDPGFVGLNAATFTQATNSATIFFGFTPFDERVRSGRGADEILNDVRQSLSTIQEAQTLVLGPPAVDGIGNGSGVKMMIQDRGEHGYAALSEASTAMMMAANQTPGVGGAFTLFETRTPRLRLEIDRDKAEAMGVPVSEINQALEVYLGSAYVNDFNYLGRTFRVTAQADGQFRAGAEDLGRYWVRNSEGAMVPLSTLVTATETAGPQRVPRYNLYPAAELMAEAAPGTSSSTLIQRLENVAAEVLPAGFSFEWTEIAYIERTESGNTLIVFVLAAFFVFLVLAAQFESLTLPMAVILIVPMSILGALAGLFIRGLDVNILTQVALIVLVGLAAKNAVLIVEFAKQLEDHEGLSPKDAAIRSAGLRLRPILMTSLAFILGVVPLVLASGAGAEQRIAIGTAVFAGMIGVTFLGLLLTPTFYVIVREFASRFARPKPAPETVSAE</sequence>
<dbReference type="FunFam" id="3.30.70.1430:FF:000001">
    <property type="entry name" value="Efflux pump membrane transporter"/>
    <property type="match status" value="1"/>
</dbReference>
<feature type="transmembrane region" description="Helical" evidence="9">
    <location>
        <begin position="472"/>
        <end position="499"/>
    </location>
</feature>
<dbReference type="KEGG" id="tsv:DSM104635_00375"/>
<evidence type="ECO:0000256" key="3">
    <source>
        <dbReference type="ARBA" id="ARBA00022448"/>
    </source>
</evidence>
<dbReference type="GO" id="GO:0015562">
    <property type="term" value="F:efflux transmembrane transporter activity"/>
    <property type="evidence" value="ECO:0007669"/>
    <property type="project" value="InterPro"/>
</dbReference>
<accession>A0A6I6MQV0</accession>
<keyword evidence="3 9" id="KW-0813">Transport</keyword>
<dbReference type="RefSeq" id="WP_158764563.1">
    <property type="nucleotide sequence ID" value="NZ_CP047045.1"/>
</dbReference>
<dbReference type="Gene3D" id="3.30.2090.10">
    <property type="entry name" value="Multidrug efflux transporter AcrB TolC docking domain, DN and DC subdomains"/>
    <property type="match status" value="2"/>
</dbReference>
<keyword evidence="6 9" id="KW-0812">Transmembrane</keyword>
<dbReference type="SUPFAM" id="SSF82693">
    <property type="entry name" value="Multidrug efflux transporter AcrB pore domain, PN1, PN2, PC1 and PC2 subdomains"/>
    <property type="match status" value="4"/>
</dbReference>
<keyword evidence="8 9" id="KW-0472">Membrane</keyword>
<dbReference type="NCBIfam" id="NF000282">
    <property type="entry name" value="RND_permease_1"/>
    <property type="match status" value="1"/>
</dbReference>
<dbReference type="GO" id="GO:0042910">
    <property type="term" value="F:xenobiotic transmembrane transporter activity"/>
    <property type="evidence" value="ECO:0007669"/>
    <property type="project" value="TreeGrafter"/>
</dbReference>
<evidence type="ECO:0000313" key="11">
    <source>
        <dbReference type="EMBL" id="QGZ93563.1"/>
    </source>
</evidence>
<reference evidence="12" key="1">
    <citation type="submission" date="2019-12" db="EMBL/GenBank/DDBJ databases">
        <title>Complete genome of Terracaulis silvestris 0127_4.</title>
        <authorList>
            <person name="Vieira S."/>
            <person name="Riedel T."/>
            <person name="Sproer C."/>
            <person name="Pascual J."/>
            <person name="Boedeker C."/>
            <person name="Overmann J."/>
        </authorList>
    </citation>
    <scope>NUCLEOTIDE SEQUENCE [LARGE SCALE GENOMIC DNA]</scope>
    <source>
        <strain evidence="12">0127_4</strain>
    </source>
</reference>
<keyword evidence="7 9" id="KW-1133">Transmembrane helix</keyword>
<evidence type="ECO:0000259" key="10">
    <source>
        <dbReference type="PROSITE" id="PS50156"/>
    </source>
</evidence>
<keyword evidence="4" id="KW-1003">Cell membrane</keyword>
<dbReference type="InterPro" id="IPR004764">
    <property type="entry name" value="MdtF-like"/>
</dbReference>